<dbReference type="HOGENOM" id="CLU_425741_0_0_6"/>
<accession>F6DBH7</accession>
<reference evidence="1 2" key="1">
    <citation type="submission" date="2011-05" db="EMBL/GenBank/DDBJ databases">
        <title>Complete sequence of Thioalkalimicrobium cyclicum ALM1.</title>
        <authorList>
            <consortium name="US DOE Joint Genome Institute"/>
            <person name="Lucas S."/>
            <person name="Han J."/>
            <person name="Lapidus A."/>
            <person name="Cheng J.-F."/>
            <person name="Goodwin L."/>
            <person name="Pitluck S."/>
            <person name="Peters L."/>
            <person name="Mikhailova N."/>
            <person name="Davenport K."/>
            <person name="Han C."/>
            <person name="Tapia R."/>
            <person name="Land M."/>
            <person name="Hauser L."/>
            <person name="Kyrpides N."/>
            <person name="Ivanova N."/>
            <person name="Pagani I."/>
            <person name="Kappler U."/>
            <person name="Woyke T."/>
        </authorList>
    </citation>
    <scope>NUCLEOTIDE SEQUENCE [LARGE SCALE GENOMIC DNA]</scope>
    <source>
        <strain evidence="2">DSM 14477 / JCM 11371 / ALM1</strain>
    </source>
</reference>
<proteinExistence type="predicted"/>
<organism evidence="1 2">
    <name type="scientific">Thiomicrospira cyclica (strain DSM 14477 / JCM 11371 / ALM1)</name>
    <name type="common">Thioalkalimicrobium cyclicum</name>
    <dbReference type="NCBI Taxonomy" id="717773"/>
    <lineage>
        <taxon>Bacteria</taxon>
        <taxon>Pseudomonadati</taxon>
        <taxon>Pseudomonadota</taxon>
        <taxon>Gammaproteobacteria</taxon>
        <taxon>Thiotrichales</taxon>
        <taxon>Piscirickettsiaceae</taxon>
        <taxon>Thiomicrospira</taxon>
    </lineage>
</organism>
<name>F6DBH7_THICA</name>
<dbReference type="Pfam" id="PF06097">
    <property type="entry name" value="DUF945"/>
    <property type="match status" value="1"/>
</dbReference>
<dbReference type="eggNOG" id="COG5339">
    <property type="taxonomic scope" value="Bacteria"/>
</dbReference>
<protein>
    <recommendedName>
        <fullName evidence="3">DUF945 family protein</fullName>
    </recommendedName>
</protein>
<dbReference type="STRING" id="717773.Thicy_1622"/>
<dbReference type="KEGG" id="tcy:Thicy_1622"/>
<dbReference type="AlphaFoldDB" id="F6DBH7"/>
<keyword evidence="2" id="KW-1185">Reference proteome</keyword>
<evidence type="ECO:0000313" key="2">
    <source>
        <dbReference type="Proteomes" id="UP000009232"/>
    </source>
</evidence>
<dbReference type="InterPro" id="IPR010352">
    <property type="entry name" value="DUF945"/>
</dbReference>
<evidence type="ECO:0008006" key="3">
    <source>
        <dbReference type="Google" id="ProtNLM"/>
    </source>
</evidence>
<evidence type="ECO:0000313" key="1">
    <source>
        <dbReference type="EMBL" id="AEG32379.1"/>
    </source>
</evidence>
<dbReference type="Proteomes" id="UP000009232">
    <property type="component" value="Chromosome"/>
</dbReference>
<dbReference type="RefSeq" id="WP_013836149.1">
    <property type="nucleotide sequence ID" value="NC_015581.1"/>
</dbReference>
<sequence>MSQLKVPVLVGLGLVVATTASFFAASWWIGQGVQQQVLAYEAQLIARDDVRVNRFEYQRGLISGQLHYDLVWQPTLDSPAYSFFTELRPDGQGVVLQGELPVKQGPWLGLSVTPTGFGLASADYAIGLPATARAYLPQYPGQRPLIAIQAYAALNGDLAVRANLVDYRGRLIDPDTQESANLAWEGGQLHLRFRDDLAQMSAEASLASFDINLVQDGLSFRLDNLSYEHDLSRAAPYLWLGDIAAKVGEVRFMEADEQVTIQNLVVAGDSQVVSDKLDTQVRYEIGQTDVVFDDVEFAFAGATVDMALRNLDWQAYQDLVLTVQDLDKMDEQVVLDAFQRLLAGGPSLHLDDIRVRVTDTEHITASMVLGYQPRVALDWNGFSNLSEALEQNTLFSLQAGITRPLVDRIVLEFWPFDLDEADLKAQLDISIAEMVAQNYLLQQGADLSLAMGIEAGQVKLNDADFLPVADALALVDLAANLLGWAIAEEEQATNQATPDATGLAGLLNYAASPLYEYLELSADFTPDPIIVPLQAGGDQDVSLLTQWQCLGYVNASLPDVTLNYRAGQFDLSIYVQGGLTDTTLIIRDPNGQWHCNDDYPGLALDPAVVFNQPLTGNYAIWVGLHSDSTADVELRFSEIGVGE</sequence>
<gene>
    <name evidence="1" type="ordered locus">Thicy_1622</name>
</gene>
<dbReference type="EMBL" id="CP002776">
    <property type="protein sequence ID" value="AEG32379.1"/>
    <property type="molecule type" value="Genomic_DNA"/>
</dbReference>
<dbReference type="OrthoDB" id="5973611at2"/>